<proteinExistence type="predicted"/>
<feature type="chain" id="PRO_5046690546" evidence="4">
    <location>
        <begin position="21"/>
        <end position="705"/>
    </location>
</feature>
<evidence type="ECO:0000256" key="4">
    <source>
        <dbReference type="SAM" id="SignalP"/>
    </source>
</evidence>
<sequence>MHILTLALLTSIAMPVAAAAAQTPEDPYLWLEDVSSPRAMEWVNARNAYSTKLLEADARYATLYEEALTIASAKDRIPGPSFTHGEIYNFWQDAQHLRGIWRKTSLADYKTAEPKWATVLDIDALGKAEGKSWVLKGTQCLRPEERLCLVSLSDGGEDAVEVREFDLATGQFVTGGFHLPRGKHRIAWEDKDHLLVATDWNPGELTQSGYPYIVKRLARGQAMTAAVEVYRGAQTDGGYGVSPGVLRDGQGRMLAYVERPLDTFHQQTFIITPAGAKRLAIPEKANLEELIDGRVIVRLNEAWPSAGAAFTAGSVAEMALAQVKAAPDSPKAKLVWAPGLRDSLSGISSTRDKLLISTLSNVQGRAYVYTAKPGGGWTSARLKLPDNLTVGFAATDDASNRAFVGTSGFLTPSTLYLTDTATGALEQVKAIAPKFDASQDVVEQLEATSSDGTKIPYFVVHRKDIAYDGTTPTLMTAYGGFQVSQTPNYSGTMGKLWLERGGAYVLANIRGGGEFGPAWHEAGLGTKRQIIYDDFAAVAKDLMARKITSPKKLGIQGGSNGGLLMGVEFTQHPELWGAVVIQVPLLDMIRISKIAAGASWQGEYGDVNADPKVMAFWQKLSPYHNLKPGVAYPEPFIFTTTKDDRVGPQHARKFAARMEEMGLHFLYYENTEGGHGAGADLKQAARTTALTMTYLQRKLMSEPKP</sequence>
<protein>
    <submittedName>
        <fullName evidence="7">Peptidase</fullName>
    </submittedName>
</protein>
<comment type="caution">
    <text evidence="7">The sequence shown here is derived from an EMBL/GenBank/DDBJ whole genome shotgun (WGS) entry which is preliminary data.</text>
</comment>
<feature type="domain" description="Peptidase S9 prolyl oligopeptidase catalytic" evidence="5">
    <location>
        <begin position="496"/>
        <end position="699"/>
    </location>
</feature>
<name>A0ABQ1GEL8_9SPHN</name>
<evidence type="ECO:0000259" key="5">
    <source>
        <dbReference type="Pfam" id="PF00326"/>
    </source>
</evidence>
<evidence type="ECO:0000313" key="8">
    <source>
        <dbReference type="Proteomes" id="UP000618591"/>
    </source>
</evidence>
<keyword evidence="3" id="KW-0720">Serine protease</keyword>
<keyword evidence="1" id="KW-0645">Protease</keyword>
<dbReference type="Gene3D" id="3.40.50.1820">
    <property type="entry name" value="alpha/beta hydrolase"/>
    <property type="match status" value="1"/>
</dbReference>
<dbReference type="InterPro" id="IPR002470">
    <property type="entry name" value="Peptidase_S9A"/>
</dbReference>
<evidence type="ECO:0000313" key="7">
    <source>
        <dbReference type="EMBL" id="GGA42170.1"/>
    </source>
</evidence>
<dbReference type="SUPFAM" id="SSF50993">
    <property type="entry name" value="Peptidase/esterase 'gauge' domain"/>
    <property type="match status" value="1"/>
</dbReference>
<dbReference type="EMBL" id="BMDW01000005">
    <property type="protein sequence ID" value="GGA42170.1"/>
    <property type="molecule type" value="Genomic_DNA"/>
</dbReference>
<dbReference type="PRINTS" id="PR00862">
    <property type="entry name" value="PROLIGOPTASE"/>
</dbReference>
<accession>A0ABQ1GEL8</accession>
<evidence type="ECO:0000256" key="1">
    <source>
        <dbReference type="ARBA" id="ARBA00022670"/>
    </source>
</evidence>
<evidence type="ECO:0000256" key="3">
    <source>
        <dbReference type="ARBA" id="ARBA00022825"/>
    </source>
</evidence>
<dbReference type="Pfam" id="PF00326">
    <property type="entry name" value="Peptidase_S9"/>
    <property type="match status" value="1"/>
</dbReference>
<organism evidence="7 8">
    <name type="scientific">Sphingomonas psychrolutea</name>
    <dbReference type="NCBI Taxonomy" id="1259676"/>
    <lineage>
        <taxon>Bacteria</taxon>
        <taxon>Pseudomonadati</taxon>
        <taxon>Pseudomonadota</taxon>
        <taxon>Alphaproteobacteria</taxon>
        <taxon>Sphingomonadales</taxon>
        <taxon>Sphingomonadaceae</taxon>
        <taxon>Sphingomonas</taxon>
    </lineage>
</organism>
<keyword evidence="4" id="KW-0732">Signal</keyword>
<dbReference type="InterPro" id="IPR051167">
    <property type="entry name" value="Prolyl_oligopep/macrocyclase"/>
</dbReference>
<evidence type="ECO:0000256" key="2">
    <source>
        <dbReference type="ARBA" id="ARBA00022801"/>
    </source>
</evidence>
<gene>
    <name evidence="7" type="ORF">GCM10011395_10570</name>
</gene>
<dbReference type="PANTHER" id="PTHR42881">
    <property type="entry name" value="PROLYL ENDOPEPTIDASE"/>
    <property type="match status" value="1"/>
</dbReference>
<keyword evidence="2" id="KW-0378">Hydrolase</keyword>
<keyword evidence="8" id="KW-1185">Reference proteome</keyword>
<dbReference type="Proteomes" id="UP000618591">
    <property type="component" value="Unassembled WGS sequence"/>
</dbReference>
<evidence type="ECO:0000259" key="6">
    <source>
        <dbReference type="Pfam" id="PF02897"/>
    </source>
</evidence>
<dbReference type="Pfam" id="PF02897">
    <property type="entry name" value="Peptidase_S9_N"/>
    <property type="match status" value="1"/>
</dbReference>
<dbReference type="InterPro" id="IPR001375">
    <property type="entry name" value="Peptidase_S9_cat"/>
</dbReference>
<feature type="signal peptide" evidence="4">
    <location>
        <begin position="1"/>
        <end position="20"/>
    </location>
</feature>
<feature type="domain" description="Peptidase S9A N-terminal" evidence="6">
    <location>
        <begin position="22"/>
        <end position="429"/>
    </location>
</feature>
<dbReference type="InterPro" id="IPR029058">
    <property type="entry name" value="AB_hydrolase_fold"/>
</dbReference>
<dbReference type="RefSeq" id="WP_188445833.1">
    <property type="nucleotide sequence ID" value="NZ_BMDW01000005.1"/>
</dbReference>
<reference evidence="8" key="1">
    <citation type="journal article" date="2019" name="Int. J. Syst. Evol. Microbiol.">
        <title>The Global Catalogue of Microorganisms (GCM) 10K type strain sequencing project: providing services to taxonomists for standard genome sequencing and annotation.</title>
        <authorList>
            <consortium name="The Broad Institute Genomics Platform"/>
            <consortium name="The Broad Institute Genome Sequencing Center for Infectious Disease"/>
            <person name="Wu L."/>
            <person name="Ma J."/>
        </authorList>
    </citation>
    <scope>NUCLEOTIDE SEQUENCE [LARGE SCALE GENOMIC DNA]</scope>
    <source>
        <strain evidence="8">CGMCC 1.10106</strain>
    </source>
</reference>
<dbReference type="PANTHER" id="PTHR42881:SF13">
    <property type="entry name" value="PROLYL ENDOPEPTIDASE"/>
    <property type="match status" value="1"/>
</dbReference>
<dbReference type="InterPro" id="IPR023302">
    <property type="entry name" value="Pept_S9A_N"/>
</dbReference>
<dbReference type="Gene3D" id="2.130.10.120">
    <property type="entry name" value="Prolyl oligopeptidase, N-terminal domain"/>
    <property type="match status" value="1"/>
</dbReference>
<dbReference type="SUPFAM" id="SSF53474">
    <property type="entry name" value="alpha/beta-Hydrolases"/>
    <property type="match status" value="1"/>
</dbReference>